<evidence type="ECO:0000313" key="2">
    <source>
        <dbReference type="EMBL" id="MFC5067773.1"/>
    </source>
</evidence>
<dbReference type="Proteomes" id="UP001595796">
    <property type="component" value="Unassembled WGS sequence"/>
</dbReference>
<reference evidence="3" key="1">
    <citation type="journal article" date="2019" name="Int. J. Syst. Evol. Microbiol.">
        <title>The Global Catalogue of Microorganisms (GCM) 10K type strain sequencing project: providing services to taxonomists for standard genome sequencing and annotation.</title>
        <authorList>
            <consortium name="The Broad Institute Genomics Platform"/>
            <consortium name="The Broad Institute Genome Sequencing Center for Infectious Disease"/>
            <person name="Wu L."/>
            <person name="Ma J."/>
        </authorList>
    </citation>
    <scope>NUCLEOTIDE SEQUENCE [LARGE SCALE GENOMIC DNA]</scope>
    <source>
        <strain evidence="3">CGMCC 1.16444</strain>
    </source>
</reference>
<protein>
    <submittedName>
        <fullName evidence="2">Uncharacterized protein</fullName>
    </submittedName>
</protein>
<sequence>MGTIVHFQPSTDVRKSAPAAEMGKLLLFTGIRYDRDERDGGDGSASPASGMKRLRGRRRN</sequence>
<feature type="region of interest" description="Disordered" evidence="1">
    <location>
        <begin position="34"/>
        <end position="60"/>
    </location>
</feature>
<gene>
    <name evidence="2" type="ORF">ACFPFW_07055</name>
</gene>
<organism evidence="2 3">
    <name type="scientific">Flaviflagellibacter deserti</name>
    <dbReference type="NCBI Taxonomy" id="2267266"/>
    <lineage>
        <taxon>Bacteria</taxon>
        <taxon>Pseudomonadati</taxon>
        <taxon>Pseudomonadota</taxon>
        <taxon>Alphaproteobacteria</taxon>
        <taxon>Hyphomicrobiales</taxon>
        <taxon>Flaviflagellibacter</taxon>
    </lineage>
</organism>
<dbReference type="RefSeq" id="WP_114956643.1">
    <property type="nucleotide sequence ID" value="NZ_JBHSJF010000006.1"/>
</dbReference>
<name>A0ABV9Z1Y6_9HYPH</name>
<comment type="caution">
    <text evidence="2">The sequence shown here is derived from an EMBL/GenBank/DDBJ whole genome shotgun (WGS) entry which is preliminary data.</text>
</comment>
<proteinExistence type="predicted"/>
<keyword evidence="3" id="KW-1185">Reference proteome</keyword>
<evidence type="ECO:0000313" key="3">
    <source>
        <dbReference type="Proteomes" id="UP001595796"/>
    </source>
</evidence>
<dbReference type="EMBL" id="JBHSJF010000006">
    <property type="protein sequence ID" value="MFC5067773.1"/>
    <property type="molecule type" value="Genomic_DNA"/>
</dbReference>
<evidence type="ECO:0000256" key="1">
    <source>
        <dbReference type="SAM" id="MobiDB-lite"/>
    </source>
</evidence>
<accession>A0ABV9Z1Y6</accession>